<dbReference type="Proteomes" id="UP001365405">
    <property type="component" value="Unassembled WGS sequence"/>
</dbReference>
<dbReference type="RefSeq" id="WP_341411831.1">
    <property type="nucleotide sequence ID" value="NZ_JBBUTH010000009.1"/>
</dbReference>
<evidence type="ECO:0000313" key="2">
    <source>
        <dbReference type="EMBL" id="MEK8052114.1"/>
    </source>
</evidence>
<name>A0ABU9CN25_9BURK</name>
<reference evidence="2 3" key="1">
    <citation type="submission" date="2024-04" db="EMBL/GenBank/DDBJ databases">
        <title>Novel species of the genus Ideonella isolated from streams.</title>
        <authorList>
            <person name="Lu H."/>
        </authorList>
    </citation>
    <scope>NUCLEOTIDE SEQUENCE [LARGE SCALE GENOMIC DNA]</scope>
    <source>
        <strain evidence="2 3">DXS22W</strain>
    </source>
</reference>
<protein>
    <submittedName>
        <fullName evidence="2">GNAT family N-acetyltransferase</fullName>
        <ecNumber evidence="2">2.3.1.-</ecNumber>
    </submittedName>
</protein>
<proteinExistence type="predicted"/>
<accession>A0ABU9CN25</accession>
<sequence length="154" mass="17301">MPLQWTWQRFDALTGQQVYEMLALRCRIFILEQGPYLDPDGLDQHSWHLFGRDALGELRAYLRVVDPGLKYDEPSIGRVVVDAALRGTGAGHALVAEAVQRCAQAWPGRGNRISAQAHLQGYYGRHGFLTVGEPYDEDGIPHVQMWRAPEETSA</sequence>
<dbReference type="GO" id="GO:0016746">
    <property type="term" value="F:acyltransferase activity"/>
    <property type="evidence" value="ECO:0007669"/>
    <property type="project" value="UniProtKB-KW"/>
</dbReference>
<dbReference type="SUPFAM" id="SSF55729">
    <property type="entry name" value="Acyl-CoA N-acyltransferases (Nat)"/>
    <property type="match status" value="1"/>
</dbReference>
<dbReference type="Pfam" id="PF13673">
    <property type="entry name" value="Acetyltransf_10"/>
    <property type="match status" value="1"/>
</dbReference>
<comment type="caution">
    <text evidence="2">The sequence shown here is derived from an EMBL/GenBank/DDBJ whole genome shotgun (WGS) entry which is preliminary data.</text>
</comment>
<feature type="domain" description="N-acetyltransferase" evidence="1">
    <location>
        <begin position="8"/>
        <end position="150"/>
    </location>
</feature>
<dbReference type="Gene3D" id="3.40.630.30">
    <property type="match status" value="1"/>
</dbReference>
<dbReference type="InterPro" id="IPR000182">
    <property type="entry name" value="GNAT_dom"/>
</dbReference>
<gene>
    <name evidence="2" type="ORF">AACH10_17815</name>
</gene>
<organism evidence="2 3">
    <name type="scientific">Pseudaquabacterium inlustre</name>
    <dbReference type="NCBI Taxonomy" id="2984192"/>
    <lineage>
        <taxon>Bacteria</taxon>
        <taxon>Pseudomonadati</taxon>
        <taxon>Pseudomonadota</taxon>
        <taxon>Betaproteobacteria</taxon>
        <taxon>Burkholderiales</taxon>
        <taxon>Sphaerotilaceae</taxon>
        <taxon>Pseudaquabacterium</taxon>
    </lineage>
</organism>
<keyword evidence="2" id="KW-0808">Transferase</keyword>
<dbReference type="PROSITE" id="PS51186">
    <property type="entry name" value="GNAT"/>
    <property type="match status" value="1"/>
</dbReference>
<evidence type="ECO:0000259" key="1">
    <source>
        <dbReference type="PROSITE" id="PS51186"/>
    </source>
</evidence>
<dbReference type="EC" id="2.3.1.-" evidence="2"/>
<dbReference type="EMBL" id="JBBUTH010000009">
    <property type="protein sequence ID" value="MEK8052114.1"/>
    <property type="molecule type" value="Genomic_DNA"/>
</dbReference>
<dbReference type="InterPro" id="IPR016181">
    <property type="entry name" value="Acyl_CoA_acyltransferase"/>
</dbReference>
<keyword evidence="2" id="KW-0012">Acyltransferase</keyword>
<evidence type="ECO:0000313" key="3">
    <source>
        <dbReference type="Proteomes" id="UP001365405"/>
    </source>
</evidence>
<keyword evidence="3" id="KW-1185">Reference proteome</keyword>